<protein>
    <submittedName>
        <fullName evidence="2">OprO/OprP family phosphate-selective porin</fullName>
    </submittedName>
</protein>
<feature type="signal peptide" evidence="1">
    <location>
        <begin position="1"/>
        <end position="21"/>
    </location>
</feature>
<keyword evidence="1" id="KW-0732">Signal</keyword>
<dbReference type="Proteomes" id="UP001430796">
    <property type="component" value="Unassembled WGS sequence"/>
</dbReference>
<dbReference type="SUPFAM" id="SSF56935">
    <property type="entry name" value="Porins"/>
    <property type="match status" value="1"/>
</dbReference>
<dbReference type="Gene3D" id="2.40.160.10">
    <property type="entry name" value="Porin"/>
    <property type="match status" value="1"/>
</dbReference>
<proteinExistence type="predicted"/>
<keyword evidence="3" id="KW-1185">Reference proteome</keyword>
<reference evidence="3" key="2">
    <citation type="submission" date="2022-01" db="EMBL/GenBank/DDBJ databases">
        <title>Lysobacter chinensis sp. nov., a bacterium isolated from cow dung compost.</title>
        <authorList>
            <person name="Zhou L.Y."/>
        </authorList>
    </citation>
    <scope>NUCLEOTIDE SEQUENCE [LARGE SCALE GENOMIC DNA]</scope>
    <source>
        <strain evidence="3">TLK-CK17</strain>
    </source>
</reference>
<dbReference type="EMBL" id="JAKJPO010000008">
    <property type="protein sequence ID" value="MCF7222626.1"/>
    <property type="molecule type" value="Genomic_DNA"/>
</dbReference>
<comment type="caution">
    <text evidence="2">The sequence shown here is derived from an EMBL/GenBank/DDBJ whole genome shotgun (WGS) entry which is preliminary data.</text>
</comment>
<reference evidence="2 3" key="3">
    <citation type="submission" date="2022-01" db="EMBL/GenBank/DDBJ databases">
        <authorList>
            <person name="Zhou L.Y."/>
        </authorList>
    </citation>
    <scope>NUCLEOTIDE SEQUENCE [LARGE SCALE GENOMIC DNA]</scope>
    <source>
        <strain evidence="2 3">TLK-CK17</strain>
    </source>
</reference>
<sequence>MKLIPAPLALAILAIAPAAHAEVAIDVIGGSEMSFEGLLQTDGYWYDNDVANLDADSGDGDDTDFGLRRAELVLKGKGPGNIDWVLGYDASGDGKFLDANVRYRIAGSKTHFVQVGQFKQPNSLEELSSTKNNDFISKAMITNTFGVARRLGASYNVGNDDWQVTASYFGRELTRNRAHGSGFGLRGGWAPINEKGNIFYVGASYVDYDADGDTIRLRARPDADFSNRLIDTGSTGILNADRTSTIGLESFWVRGPFKLQAEYMMNTVDRYDTGFATQPGGDYDSSGGYISGVWNVTGETWSNKGGVPGTSGAENPASGMWQLGLRYDTLDLDDGIVQGGQMDTWTVGVNYYWRSNFKFMVDYVKVDSERRGVDDNPNIIEARAQFFW</sequence>
<evidence type="ECO:0000313" key="3">
    <source>
        <dbReference type="Proteomes" id="UP001430796"/>
    </source>
</evidence>
<evidence type="ECO:0000256" key="1">
    <source>
        <dbReference type="SAM" id="SignalP"/>
    </source>
</evidence>
<accession>A0ABS9HVT4</accession>
<organism evidence="2 3">
    <name type="scientific">Marilutibacter chinensis</name>
    <dbReference type="NCBI Taxonomy" id="2912247"/>
    <lineage>
        <taxon>Bacteria</taxon>
        <taxon>Pseudomonadati</taxon>
        <taxon>Pseudomonadota</taxon>
        <taxon>Gammaproteobacteria</taxon>
        <taxon>Lysobacterales</taxon>
        <taxon>Lysobacteraceae</taxon>
        <taxon>Marilutibacter</taxon>
    </lineage>
</organism>
<gene>
    <name evidence="2" type="ORF">L3V18_12660</name>
</gene>
<name>A0ABS9HVT4_9GAMM</name>
<evidence type="ECO:0000313" key="2">
    <source>
        <dbReference type="EMBL" id="MCF7222626.1"/>
    </source>
</evidence>
<reference evidence="2 3" key="1">
    <citation type="submission" date="2022-01" db="EMBL/GenBank/DDBJ databases">
        <title>Lysobacter chinensis sp. nov., a bacterium isolated from cow dung compost.</title>
        <authorList>
            <person name="Liu Y."/>
        </authorList>
    </citation>
    <scope>NUCLEOTIDE SEQUENCE [LARGE SCALE GENOMIC DNA]</scope>
    <source>
        <strain evidence="2 3">TLK-CK17</strain>
    </source>
</reference>
<dbReference type="InterPro" id="IPR010870">
    <property type="entry name" value="Porin_O/P"/>
</dbReference>
<feature type="chain" id="PRO_5045843737" evidence="1">
    <location>
        <begin position="22"/>
        <end position="388"/>
    </location>
</feature>
<dbReference type="Pfam" id="PF07396">
    <property type="entry name" value="Porin_O_P"/>
    <property type="match status" value="1"/>
</dbReference>
<dbReference type="InterPro" id="IPR023614">
    <property type="entry name" value="Porin_dom_sf"/>
</dbReference>
<dbReference type="RefSeq" id="WP_237055432.1">
    <property type="nucleotide sequence ID" value="NZ_JAKJPO010000008.1"/>
</dbReference>